<dbReference type="Gene3D" id="3.10.20.90">
    <property type="entry name" value="Phosphatidylinositol 3-kinase Catalytic Subunit, Chain A, domain 1"/>
    <property type="match status" value="1"/>
</dbReference>
<dbReference type="PANTHER" id="PTHR31066">
    <property type="entry name" value="OS05G0427100 PROTEIN-RELATED"/>
    <property type="match status" value="1"/>
</dbReference>
<sequence length="177" mass="19874">MEAQQPPTPSTAPPFSTVAPPPPQQQQQQLNYPDSVDSSPRSRNTDSWEEPFPPATTTKLHLMCNYGGHIVPRPHDKSLCYVGGDTRIVVVDRTTSLTDLSTRLSQTFLNGRPFTLKYQLPNEDLDSLISVTTDEDLDNIIEEYDRTNSNSSLKPSRIRLFLFPTKPDSSQSINKKN</sequence>
<gene>
    <name evidence="4" type="ORF">RIF29_19823</name>
</gene>
<comment type="subunit">
    <text evidence="1">Homodimers and heterodimers.</text>
</comment>
<protein>
    <recommendedName>
        <fullName evidence="3">PB1 domain-containing protein</fullName>
    </recommendedName>
</protein>
<dbReference type="AlphaFoldDB" id="A0AAN9I6W0"/>
<keyword evidence="5" id="KW-1185">Reference proteome</keyword>
<evidence type="ECO:0000256" key="2">
    <source>
        <dbReference type="SAM" id="MobiDB-lite"/>
    </source>
</evidence>
<dbReference type="SUPFAM" id="SSF54277">
    <property type="entry name" value="CAD &amp; PB1 domains"/>
    <property type="match status" value="1"/>
</dbReference>
<feature type="region of interest" description="Disordered" evidence="2">
    <location>
        <begin position="1"/>
        <end position="54"/>
    </location>
</feature>
<dbReference type="PANTHER" id="PTHR31066:SF27">
    <property type="entry name" value="EXPRESSED PROTEIN"/>
    <property type="match status" value="1"/>
</dbReference>
<dbReference type="FunFam" id="3.10.20.90:FF:000058">
    <property type="entry name" value="Octicosapeptide/phox/Bem1p domain kinase superfamily protein"/>
    <property type="match status" value="1"/>
</dbReference>
<feature type="compositionally biased region" description="Pro residues" evidence="2">
    <location>
        <begin position="1"/>
        <end position="12"/>
    </location>
</feature>
<dbReference type="InterPro" id="IPR053793">
    <property type="entry name" value="PB1-like"/>
</dbReference>
<evidence type="ECO:0000313" key="4">
    <source>
        <dbReference type="EMBL" id="KAK7267159.1"/>
    </source>
</evidence>
<dbReference type="Pfam" id="PF00564">
    <property type="entry name" value="PB1"/>
    <property type="match status" value="1"/>
</dbReference>
<accession>A0AAN9I6W0</accession>
<dbReference type="InterPro" id="IPR053198">
    <property type="entry name" value="Gynoecium_Dev_Regulator"/>
</dbReference>
<feature type="domain" description="PB1" evidence="3">
    <location>
        <begin position="59"/>
        <end position="165"/>
    </location>
</feature>
<feature type="compositionally biased region" description="Polar residues" evidence="2">
    <location>
        <begin position="30"/>
        <end position="42"/>
    </location>
</feature>
<dbReference type="CDD" id="cd06410">
    <property type="entry name" value="PB1_UP2"/>
    <property type="match status" value="1"/>
</dbReference>
<evidence type="ECO:0000256" key="1">
    <source>
        <dbReference type="ARBA" id="ARBA00011726"/>
    </source>
</evidence>
<dbReference type="EMBL" id="JAYWIO010000004">
    <property type="protein sequence ID" value="KAK7267159.1"/>
    <property type="molecule type" value="Genomic_DNA"/>
</dbReference>
<reference evidence="4 5" key="1">
    <citation type="submission" date="2024-01" db="EMBL/GenBank/DDBJ databases">
        <title>The genomes of 5 underutilized Papilionoideae crops provide insights into root nodulation and disease resistanc.</title>
        <authorList>
            <person name="Yuan L."/>
        </authorList>
    </citation>
    <scope>NUCLEOTIDE SEQUENCE [LARGE SCALE GENOMIC DNA]</scope>
    <source>
        <strain evidence="4">ZHUSHIDOU_FW_LH</strain>
        <tissue evidence="4">Leaf</tissue>
    </source>
</reference>
<name>A0AAN9I6W0_CROPI</name>
<organism evidence="4 5">
    <name type="scientific">Crotalaria pallida</name>
    <name type="common">Smooth rattlebox</name>
    <name type="synonym">Crotalaria striata</name>
    <dbReference type="NCBI Taxonomy" id="3830"/>
    <lineage>
        <taxon>Eukaryota</taxon>
        <taxon>Viridiplantae</taxon>
        <taxon>Streptophyta</taxon>
        <taxon>Embryophyta</taxon>
        <taxon>Tracheophyta</taxon>
        <taxon>Spermatophyta</taxon>
        <taxon>Magnoliopsida</taxon>
        <taxon>eudicotyledons</taxon>
        <taxon>Gunneridae</taxon>
        <taxon>Pentapetalae</taxon>
        <taxon>rosids</taxon>
        <taxon>fabids</taxon>
        <taxon>Fabales</taxon>
        <taxon>Fabaceae</taxon>
        <taxon>Papilionoideae</taxon>
        <taxon>50 kb inversion clade</taxon>
        <taxon>genistoids sensu lato</taxon>
        <taxon>core genistoids</taxon>
        <taxon>Crotalarieae</taxon>
        <taxon>Crotalaria</taxon>
    </lineage>
</organism>
<evidence type="ECO:0000259" key="3">
    <source>
        <dbReference type="PROSITE" id="PS51745"/>
    </source>
</evidence>
<dbReference type="SMART" id="SM00666">
    <property type="entry name" value="PB1"/>
    <property type="match status" value="1"/>
</dbReference>
<dbReference type="PROSITE" id="PS51745">
    <property type="entry name" value="PB1"/>
    <property type="match status" value="1"/>
</dbReference>
<comment type="caution">
    <text evidence="4">The sequence shown here is derived from an EMBL/GenBank/DDBJ whole genome shotgun (WGS) entry which is preliminary data.</text>
</comment>
<evidence type="ECO:0000313" key="5">
    <source>
        <dbReference type="Proteomes" id="UP001372338"/>
    </source>
</evidence>
<dbReference type="InterPro" id="IPR000270">
    <property type="entry name" value="PB1_dom"/>
</dbReference>
<proteinExistence type="predicted"/>
<dbReference type="Proteomes" id="UP001372338">
    <property type="component" value="Unassembled WGS sequence"/>
</dbReference>